<comment type="similarity">
    <text evidence="1">Belongs to the SMP-30/CGR1 family.</text>
</comment>
<dbReference type="PANTHER" id="PTHR10907:SF47">
    <property type="entry name" value="REGUCALCIN"/>
    <property type="match status" value="1"/>
</dbReference>
<feature type="active site" description="Proton donor/acceptor" evidence="2">
    <location>
        <position position="202"/>
    </location>
</feature>
<dbReference type="GO" id="GO:0004341">
    <property type="term" value="F:gluconolactonase activity"/>
    <property type="evidence" value="ECO:0007669"/>
    <property type="project" value="TreeGrafter"/>
</dbReference>
<dbReference type="EMBL" id="QENQ01000001">
    <property type="protein sequence ID" value="PVX30250.1"/>
    <property type="molecule type" value="Genomic_DNA"/>
</dbReference>
<feature type="binding site" evidence="3">
    <location>
        <position position="107"/>
    </location>
    <ligand>
        <name>substrate</name>
    </ligand>
</feature>
<feature type="binding site" evidence="3">
    <location>
        <position position="202"/>
    </location>
    <ligand>
        <name>a divalent metal cation</name>
        <dbReference type="ChEBI" id="CHEBI:60240"/>
    </ligand>
</feature>
<dbReference type="GO" id="GO:0019853">
    <property type="term" value="P:L-ascorbic acid biosynthetic process"/>
    <property type="evidence" value="ECO:0007669"/>
    <property type="project" value="TreeGrafter"/>
</dbReference>
<evidence type="ECO:0000259" key="4">
    <source>
        <dbReference type="Pfam" id="PF08450"/>
    </source>
</evidence>
<dbReference type="InterPro" id="IPR011042">
    <property type="entry name" value="6-blade_b-propeller_TolB-like"/>
</dbReference>
<feature type="binding site" evidence="3">
    <location>
        <position position="22"/>
    </location>
    <ligand>
        <name>a divalent metal cation</name>
        <dbReference type="ChEBI" id="CHEBI:60240"/>
    </ligand>
</feature>
<dbReference type="OrthoDB" id="2633250at2"/>
<organism evidence="5 6">
    <name type="scientific">Sphingomonas pokkalii</name>
    <dbReference type="NCBI Taxonomy" id="2175090"/>
    <lineage>
        <taxon>Bacteria</taxon>
        <taxon>Pseudomonadati</taxon>
        <taxon>Pseudomonadota</taxon>
        <taxon>Alphaproteobacteria</taxon>
        <taxon>Sphingomonadales</taxon>
        <taxon>Sphingomonadaceae</taxon>
        <taxon>Sphingomonas</taxon>
    </lineage>
</organism>
<feature type="binding site" evidence="3">
    <location>
        <position position="153"/>
    </location>
    <ligand>
        <name>a divalent metal cation</name>
        <dbReference type="ChEBI" id="CHEBI:60240"/>
    </ligand>
</feature>
<keyword evidence="3" id="KW-0862">Zinc</keyword>
<dbReference type="PANTHER" id="PTHR10907">
    <property type="entry name" value="REGUCALCIN"/>
    <property type="match status" value="1"/>
</dbReference>
<feature type="domain" description="SMP-30/Gluconolactonase/LRE-like region" evidence="4">
    <location>
        <begin position="22"/>
        <end position="261"/>
    </location>
</feature>
<comment type="caution">
    <text evidence="5">The sequence shown here is derived from an EMBL/GenBank/DDBJ whole genome shotgun (WGS) entry which is preliminary data.</text>
</comment>
<dbReference type="InterPro" id="IPR005511">
    <property type="entry name" value="SMP-30"/>
</dbReference>
<evidence type="ECO:0000256" key="3">
    <source>
        <dbReference type="PIRSR" id="PIRSR605511-2"/>
    </source>
</evidence>
<dbReference type="InterPro" id="IPR013658">
    <property type="entry name" value="SGL"/>
</dbReference>
<dbReference type="Gene3D" id="2.120.10.30">
    <property type="entry name" value="TolB, C-terminal domain"/>
    <property type="match status" value="1"/>
</dbReference>
<dbReference type="RefSeq" id="WP_116469663.1">
    <property type="nucleotide sequence ID" value="NZ_QENQ01000001.1"/>
</dbReference>
<reference evidence="5 6" key="1">
    <citation type="submission" date="2018-05" db="EMBL/GenBank/DDBJ databases">
        <title>Description of Sphingomonas pokkalii sp nov, isolated from the rhizosphere of saline tolerant pokkali rice and its draft genome analysis.</title>
        <authorList>
            <person name="Menon R."/>
            <person name="Kumari S."/>
            <person name="Rameshkumar N."/>
        </authorList>
    </citation>
    <scope>NUCLEOTIDE SEQUENCE [LARGE SCALE GENOMIC DNA]</scope>
    <source>
        <strain evidence="5 6">L3B27</strain>
    </source>
</reference>
<evidence type="ECO:0000256" key="2">
    <source>
        <dbReference type="PIRSR" id="PIRSR605511-1"/>
    </source>
</evidence>
<evidence type="ECO:0000256" key="1">
    <source>
        <dbReference type="ARBA" id="ARBA00008853"/>
    </source>
</evidence>
<dbReference type="SUPFAM" id="SSF63829">
    <property type="entry name" value="Calcium-dependent phosphotriesterase"/>
    <property type="match status" value="1"/>
</dbReference>
<accession>A0A2U0SFV8</accession>
<proteinExistence type="inferred from homology"/>
<dbReference type="AlphaFoldDB" id="A0A2U0SFV8"/>
<dbReference type="Proteomes" id="UP000245890">
    <property type="component" value="Unassembled WGS sequence"/>
</dbReference>
<name>A0A2U0SFV8_9SPHN</name>
<keyword evidence="3" id="KW-0479">Metal-binding</keyword>
<evidence type="ECO:0000313" key="5">
    <source>
        <dbReference type="EMBL" id="PVX30250.1"/>
    </source>
</evidence>
<sequence>MTDKVVVSAPESVWGLSAPLLEGPVWVERDAALWFVDIKSHKIHRYDPATGDKASWDAPAQVGFALPAASGGFVAGLQTGLAKFDPADGSFTPLVDPEPDLPGNRLNDGTVDSEGRLWFGTMDDGESAATGTIYRLAADGSCVASAPKVSITNGPAVSPDGKTLYHVDTLGAVVYACDIDAEGALVNRREFVRIAEGEGFPDGPCVDSEGYVWVSLYAGSEVRRYSPAGELVETVPFPVDAITKIAFGGPDLKTVFATTANKHLSAQDKAARPTSGDLFSFRVTVAGLPGTMIRAGA</sequence>
<dbReference type="PRINTS" id="PR01790">
    <property type="entry name" value="SMP30FAMILY"/>
</dbReference>
<dbReference type="GO" id="GO:0005509">
    <property type="term" value="F:calcium ion binding"/>
    <property type="evidence" value="ECO:0007669"/>
    <property type="project" value="TreeGrafter"/>
</dbReference>
<protein>
    <submittedName>
        <fullName evidence="5">Gluconolaconase</fullName>
    </submittedName>
</protein>
<dbReference type="Pfam" id="PF08450">
    <property type="entry name" value="SGL"/>
    <property type="match status" value="1"/>
</dbReference>
<comment type="cofactor">
    <cofactor evidence="3">
        <name>Zn(2+)</name>
        <dbReference type="ChEBI" id="CHEBI:29105"/>
    </cofactor>
    <text evidence="3">Binds 1 divalent metal cation per subunit.</text>
</comment>
<keyword evidence="6" id="KW-1185">Reference proteome</keyword>
<gene>
    <name evidence="5" type="ORF">DD559_13660</name>
</gene>
<evidence type="ECO:0000313" key="6">
    <source>
        <dbReference type="Proteomes" id="UP000245890"/>
    </source>
</evidence>
<feature type="binding site" evidence="3">
    <location>
        <position position="105"/>
    </location>
    <ligand>
        <name>substrate</name>
    </ligand>
</feature>